<dbReference type="GO" id="GO:0019367">
    <property type="term" value="P:fatty acid elongation, saturated fatty acid"/>
    <property type="evidence" value="ECO:0007669"/>
    <property type="project" value="TreeGrafter"/>
</dbReference>
<comment type="catalytic activity">
    <reaction evidence="12">
        <text>an acyl-CoA + malonyl-CoA + H(+) = a 3-oxoacyl-CoA + CO2 + CoA</text>
        <dbReference type="Rhea" id="RHEA:50252"/>
        <dbReference type="ChEBI" id="CHEBI:15378"/>
        <dbReference type="ChEBI" id="CHEBI:16526"/>
        <dbReference type="ChEBI" id="CHEBI:57287"/>
        <dbReference type="ChEBI" id="CHEBI:57384"/>
        <dbReference type="ChEBI" id="CHEBI:58342"/>
        <dbReference type="ChEBI" id="CHEBI:90726"/>
    </reaction>
    <physiologicalReaction direction="left-to-right" evidence="12">
        <dbReference type="Rhea" id="RHEA:50253"/>
    </physiologicalReaction>
</comment>
<keyword evidence="15" id="KW-1185">Reference proteome</keyword>
<evidence type="ECO:0000256" key="1">
    <source>
        <dbReference type="ARBA" id="ARBA00004141"/>
    </source>
</evidence>
<feature type="transmembrane region" description="Helical" evidence="12">
    <location>
        <begin position="209"/>
        <end position="229"/>
    </location>
</feature>
<keyword evidence="8 12" id="KW-0443">Lipid metabolism</keyword>
<keyword evidence="5 12" id="KW-0812">Transmembrane</keyword>
<gene>
    <name evidence="14" type="ORF">HK097_001352</name>
</gene>
<comment type="caution">
    <text evidence="12">Lacks conserved residue(s) required for the propagation of feature annotation.</text>
</comment>
<keyword evidence="6 12" id="KW-0276">Fatty acid metabolism</keyword>
<sequence>MTWPTYANDLFDKAALAISGHLPDEFVFEKAPLSTRKEAAQWSLAYLAIVLGGQAFMRSAVPKPVSFKPIFFLHNAMLSIVSAGLLILFLELVIPDLLKHGLMWSICHEDAWNSRLELLFYINYLIKYYELLDTIFLVLKKKKLEFLHVYHHAATMVLCYFELEGRTAVSWVPVTLNLFVHVIMYYYYARTAVSSKPIWWKKYLTTLQITQFILDIFAIYLATYTYVSSAMLPGVIPNFGLGTCRGKPVAAWIGCVIITSYLGLFVQFFIKTYGDKRRAAKAKKELKDAGGVGEKEKVLKGVKREGASPVRRKNRTMAD</sequence>
<dbReference type="EMBL" id="JADGJD010001266">
    <property type="protein sequence ID" value="KAJ3044856.1"/>
    <property type="molecule type" value="Genomic_DNA"/>
</dbReference>
<evidence type="ECO:0000256" key="13">
    <source>
        <dbReference type="SAM" id="MobiDB-lite"/>
    </source>
</evidence>
<evidence type="ECO:0000256" key="8">
    <source>
        <dbReference type="ARBA" id="ARBA00023098"/>
    </source>
</evidence>
<dbReference type="GO" id="GO:0034626">
    <property type="term" value="P:fatty acid elongation, polyunsaturated fatty acid"/>
    <property type="evidence" value="ECO:0007669"/>
    <property type="project" value="TreeGrafter"/>
</dbReference>
<evidence type="ECO:0000256" key="11">
    <source>
        <dbReference type="ARBA" id="ARBA00047375"/>
    </source>
</evidence>
<comment type="subcellular location">
    <subcellularLocation>
        <location evidence="1">Membrane</location>
        <topology evidence="1">Multi-pass membrane protein</topology>
    </subcellularLocation>
</comment>
<protein>
    <recommendedName>
        <fullName evidence="12">Elongation of fatty acids protein</fullName>
        <ecNumber evidence="12">2.3.1.-</ecNumber>
    </recommendedName>
</protein>
<dbReference type="GO" id="GO:0030148">
    <property type="term" value="P:sphingolipid biosynthetic process"/>
    <property type="evidence" value="ECO:0007669"/>
    <property type="project" value="TreeGrafter"/>
</dbReference>
<dbReference type="PANTHER" id="PTHR11157:SF134">
    <property type="entry name" value="ELONGATION OF FATTY ACIDS PROTEIN 1-RELATED"/>
    <property type="match status" value="1"/>
</dbReference>
<feature type="transmembrane region" description="Helical" evidence="12">
    <location>
        <begin position="69"/>
        <end position="94"/>
    </location>
</feature>
<comment type="similarity">
    <text evidence="2 12">Belongs to the ELO family.</text>
</comment>
<dbReference type="AlphaFoldDB" id="A0AAD5S683"/>
<evidence type="ECO:0000313" key="15">
    <source>
        <dbReference type="Proteomes" id="UP001212841"/>
    </source>
</evidence>
<evidence type="ECO:0000256" key="6">
    <source>
        <dbReference type="ARBA" id="ARBA00022832"/>
    </source>
</evidence>
<name>A0AAD5S683_9FUNG</name>
<evidence type="ECO:0000256" key="4">
    <source>
        <dbReference type="ARBA" id="ARBA00022679"/>
    </source>
</evidence>
<feature type="transmembrane region" description="Helical" evidence="12">
    <location>
        <begin position="169"/>
        <end position="188"/>
    </location>
</feature>
<evidence type="ECO:0000256" key="10">
    <source>
        <dbReference type="ARBA" id="ARBA00023160"/>
    </source>
</evidence>
<evidence type="ECO:0000256" key="9">
    <source>
        <dbReference type="ARBA" id="ARBA00023136"/>
    </source>
</evidence>
<dbReference type="PROSITE" id="PS01188">
    <property type="entry name" value="ELO"/>
    <property type="match status" value="1"/>
</dbReference>
<proteinExistence type="inferred from homology"/>
<dbReference type="InterPro" id="IPR030457">
    <property type="entry name" value="ELO_CS"/>
</dbReference>
<dbReference type="GO" id="GO:0009922">
    <property type="term" value="F:fatty acid elongase activity"/>
    <property type="evidence" value="ECO:0007669"/>
    <property type="project" value="UniProtKB-EC"/>
</dbReference>
<evidence type="ECO:0000256" key="3">
    <source>
        <dbReference type="ARBA" id="ARBA00022516"/>
    </source>
</evidence>
<evidence type="ECO:0000256" key="12">
    <source>
        <dbReference type="RuleBase" id="RU361115"/>
    </source>
</evidence>
<keyword evidence="7 12" id="KW-1133">Transmembrane helix</keyword>
<evidence type="ECO:0000256" key="7">
    <source>
        <dbReference type="ARBA" id="ARBA00022989"/>
    </source>
</evidence>
<evidence type="ECO:0000256" key="5">
    <source>
        <dbReference type="ARBA" id="ARBA00022692"/>
    </source>
</evidence>
<organism evidence="14 15">
    <name type="scientific">Rhizophlyctis rosea</name>
    <dbReference type="NCBI Taxonomy" id="64517"/>
    <lineage>
        <taxon>Eukaryota</taxon>
        <taxon>Fungi</taxon>
        <taxon>Fungi incertae sedis</taxon>
        <taxon>Chytridiomycota</taxon>
        <taxon>Chytridiomycota incertae sedis</taxon>
        <taxon>Chytridiomycetes</taxon>
        <taxon>Rhizophlyctidales</taxon>
        <taxon>Rhizophlyctidaceae</taxon>
        <taxon>Rhizophlyctis</taxon>
    </lineage>
</organism>
<dbReference type="GO" id="GO:0042761">
    <property type="term" value="P:very long-chain fatty acid biosynthetic process"/>
    <property type="evidence" value="ECO:0007669"/>
    <property type="project" value="TreeGrafter"/>
</dbReference>
<keyword evidence="10 12" id="KW-0275">Fatty acid biosynthesis</keyword>
<dbReference type="InterPro" id="IPR002076">
    <property type="entry name" value="ELO_fam"/>
</dbReference>
<feature type="transmembrane region" description="Helical" evidence="12">
    <location>
        <begin position="249"/>
        <end position="270"/>
    </location>
</feature>
<reference evidence="14" key="1">
    <citation type="submission" date="2020-05" db="EMBL/GenBank/DDBJ databases">
        <title>Phylogenomic resolution of chytrid fungi.</title>
        <authorList>
            <person name="Stajich J.E."/>
            <person name="Amses K."/>
            <person name="Simmons R."/>
            <person name="Seto K."/>
            <person name="Myers J."/>
            <person name="Bonds A."/>
            <person name="Quandt C.A."/>
            <person name="Barry K."/>
            <person name="Liu P."/>
            <person name="Grigoriev I."/>
            <person name="Longcore J.E."/>
            <person name="James T.Y."/>
        </authorList>
    </citation>
    <scope>NUCLEOTIDE SEQUENCE</scope>
    <source>
        <strain evidence="14">JEL0318</strain>
    </source>
</reference>
<comment type="catalytic activity">
    <reaction evidence="11">
        <text>a very-long-chain acyl-CoA + malonyl-CoA + H(+) = a very-long-chain 3-oxoacyl-CoA + CO2 + CoA</text>
        <dbReference type="Rhea" id="RHEA:32727"/>
        <dbReference type="ChEBI" id="CHEBI:15378"/>
        <dbReference type="ChEBI" id="CHEBI:16526"/>
        <dbReference type="ChEBI" id="CHEBI:57287"/>
        <dbReference type="ChEBI" id="CHEBI:57384"/>
        <dbReference type="ChEBI" id="CHEBI:90725"/>
        <dbReference type="ChEBI" id="CHEBI:90736"/>
        <dbReference type="EC" id="2.3.1.199"/>
    </reaction>
</comment>
<evidence type="ECO:0000313" key="14">
    <source>
        <dbReference type="EMBL" id="KAJ3044856.1"/>
    </source>
</evidence>
<accession>A0AAD5S683</accession>
<dbReference type="PANTHER" id="PTHR11157">
    <property type="entry name" value="FATTY ACID ACYL TRANSFERASE-RELATED"/>
    <property type="match status" value="1"/>
</dbReference>
<feature type="compositionally biased region" description="Basic residues" evidence="13">
    <location>
        <begin position="310"/>
        <end position="319"/>
    </location>
</feature>
<dbReference type="Pfam" id="PF01151">
    <property type="entry name" value="ELO"/>
    <property type="match status" value="1"/>
</dbReference>
<keyword evidence="3 12" id="KW-0444">Lipid biosynthesis</keyword>
<comment type="caution">
    <text evidence="14">The sequence shown here is derived from an EMBL/GenBank/DDBJ whole genome shotgun (WGS) entry which is preliminary data.</text>
</comment>
<dbReference type="GO" id="GO:0034625">
    <property type="term" value="P:fatty acid elongation, monounsaturated fatty acid"/>
    <property type="evidence" value="ECO:0007669"/>
    <property type="project" value="TreeGrafter"/>
</dbReference>
<evidence type="ECO:0000256" key="2">
    <source>
        <dbReference type="ARBA" id="ARBA00007263"/>
    </source>
</evidence>
<dbReference type="GO" id="GO:0005789">
    <property type="term" value="C:endoplasmic reticulum membrane"/>
    <property type="evidence" value="ECO:0007669"/>
    <property type="project" value="TreeGrafter"/>
</dbReference>
<keyword evidence="4 12" id="KW-0808">Transferase</keyword>
<dbReference type="EC" id="2.3.1.-" evidence="12"/>
<feature type="compositionally biased region" description="Basic and acidic residues" evidence="13">
    <location>
        <begin position="297"/>
        <end position="306"/>
    </location>
</feature>
<dbReference type="Proteomes" id="UP001212841">
    <property type="component" value="Unassembled WGS sequence"/>
</dbReference>
<keyword evidence="9 12" id="KW-0472">Membrane</keyword>
<feature type="region of interest" description="Disordered" evidence="13">
    <location>
        <begin position="297"/>
        <end position="319"/>
    </location>
</feature>